<protein>
    <recommendedName>
        <fullName evidence="4">NYN domain-containing protein</fullName>
    </recommendedName>
</protein>
<proteinExistence type="predicted"/>
<feature type="compositionally biased region" description="Polar residues" evidence="1">
    <location>
        <begin position="61"/>
        <end position="78"/>
    </location>
</feature>
<keyword evidence="3" id="KW-1185">Reference proteome</keyword>
<reference evidence="3" key="1">
    <citation type="journal article" date="2012" name="Science">
        <title>The Paleozoic origin of enzymatic lignin decomposition reconstructed from 31 fungal genomes.</title>
        <authorList>
            <person name="Floudas D."/>
            <person name="Binder M."/>
            <person name="Riley R."/>
            <person name="Barry K."/>
            <person name="Blanchette R.A."/>
            <person name="Henrissat B."/>
            <person name="Martinez A.T."/>
            <person name="Otillar R."/>
            <person name="Spatafora J.W."/>
            <person name="Yadav J.S."/>
            <person name="Aerts A."/>
            <person name="Benoit I."/>
            <person name="Boyd A."/>
            <person name="Carlson A."/>
            <person name="Copeland A."/>
            <person name="Coutinho P.M."/>
            <person name="de Vries R.P."/>
            <person name="Ferreira P."/>
            <person name="Findley K."/>
            <person name="Foster B."/>
            <person name="Gaskell J."/>
            <person name="Glotzer D."/>
            <person name="Gorecki P."/>
            <person name="Heitman J."/>
            <person name="Hesse C."/>
            <person name="Hori C."/>
            <person name="Igarashi K."/>
            <person name="Jurgens J.A."/>
            <person name="Kallen N."/>
            <person name="Kersten P."/>
            <person name="Kohler A."/>
            <person name="Kuees U."/>
            <person name="Kumar T.K.A."/>
            <person name="Kuo A."/>
            <person name="LaButti K."/>
            <person name="Larrondo L.F."/>
            <person name="Lindquist E."/>
            <person name="Ling A."/>
            <person name="Lombard V."/>
            <person name="Lucas S."/>
            <person name="Lundell T."/>
            <person name="Martin R."/>
            <person name="McLaughlin D.J."/>
            <person name="Morgenstern I."/>
            <person name="Morin E."/>
            <person name="Murat C."/>
            <person name="Nagy L.G."/>
            <person name="Nolan M."/>
            <person name="Ohm R.A."/>
            <person name="Patyshakuliyeva A."/>
            <person name="Rokas A."/>
            <person name="Ruiz-Duenas F.J."/>
            <person name="Sabat G."/>
            <person name="Salamov A."/>
            <person name="Samejima M."/>
            <person name="Schmutz J."/>
            <person name="Slot J.C."/>
            <person name="St John F."/>
            <person name="Stenlid J."/>
            <person name="Sun H."/>
            <person name="Sun S."/>
            <person name="Syed K."/>
            <person name="Tsang A."/>
            <person name="Wiebenga A."/>
            <person name="Young D."/>
            <person name="Pisabarro A."/>
            <person name="Eastwood D.C."/>
            <person name="Martin F."/>
            <person name="Cullen D."/>
            <person name="Grigoriev I.V."/>
            <person name="Hibbett D.S."/>
        </authorList>
    </citation>
    <scope>NUCLEOTIDE SEQUENCE [LARGE SCALE GENOMIC DNA]</scope>
    <source>
        <strain evidence="3">RWD-64-598 SS2</strain>
    </source>
</reference>
<feature type="compositionally biased region" description="Low complexity" evidence="1">
    <location>
        <begin position="252"/>
        <end position="291"/>
    </location>
</feature>
<dbReference type="RefSeq" id="XP_007773802.1">
    <property type="nucleotide sequence ID" value="XM_007775612.1"/>
</dbReference>
<comment type="caution">
    <text evidence="2">The sequence shown here is derived from an EMBL/GenBank/DDBJ whole genome shotgun (WGS) entry which is preliminary data.</text>
</comment>
<feature type="compositionally biased region" description="Low complexity" evidence="1">
    <location>
        <begin position="430"/>
        <end position="442"/>
    </location>
</feature>
<feature type="compositionally biased region" description="Polar residues" evidence="1">
    <location>
        <begin position="801"/>
        <end position="825"/>
    </location>
</feature>
<feature type="compositionally biased region" description="Polar residues" evidence="1">
    <location>
        <begin position="292"/>
        <end position="313"/>
    </location>
</feature>
<feature type="compositionally biased region" description="Basic residues" evidence="1">
    <location>
        <begin position="554"/>
        <end position="564"/>
    </location>
</feature>
<feature type="compositionally biased region" description="Polar residues" evidence="1">
    <location>
        <begin position="322"/>
        <end position="346"/>
    </location>
</feature>
<dbReference type="Proteomes" id="UP000053558">
    <property type="component" value="Unassembled WGS sequence"/>
</dbReference>
<dbReference type="AlphaFoldDB" id="A0A5M3M981"/>
<feature type="region of interest" description="Disordered" evidence="1">
    <location>
        <begin position="430"/>
        <end position="469"/>
    </location>
</feature>
<feature type="region of interest" description="Disordered" evidence="1">
    <location>
        <begin position="496"/>
        <end position="585"/>
    </location>
</feature>
<dbReference type="CDD" id="cd18724">
    <property type="entry name" value="PIN_LabA-like"/>
    <property type="match status" value="1"/>
</dbReference>
<feature type="compositionally biased region" description="Basic and acidic residues" evidence="1">
    <location>
        <begin position="498"/>
        <end position="509"/>
    </location>
</feature>
<gene>
    <name evidence="2" type="ORF">CONPUDRAFT_169058</name>
</gene>
<accession>A0A5M3M981</accession>
<evidence type="ECO:0008006" key="4">
    <source>
        <dbReference type="Google" id="ProtNLM"/>
    </source>
</evidence>
<evidence type="ECO:0000256" key="1">
    <source>
        <dbReference type="SAM" id="MobiDB-lite"/>
    </source>
</evidence>
<dbReference type="GeneID" id="19206138"/>
<feature type="region of interest" description="Disordered" evidence="1">
    <location>
        <begin position="21"/>
        <end position="110"/>
    </location>
</feature>
<evidence type="ECO:0000313" key="3">
    <source>
        <dbReference type="Proteomes" id="UP000053558"/>
    </source>
</evidence>
<feature type="region of interest" description="Disordered" evidence="1">
    <location>
        <begin position="777"/>
        <end position="825"/>
    </location>
</feature>
<dbReference type="EMBL" id="JH711587">
    <property type="protein sequence ID" value="EIW75778.1"/>
    <property type="molecule type" value="Genomic_DNA"/>
</dbReference>
<sequence length="971" mass="101328">MNPSRPALGGIAITAPTTATTTLSITIPPPPLPSSLRLDPSVPHHHHRDGPPGAGTAAGNLPSTARHNQSGTQHTLVRSNSLSTNNSPPPISPFSTDSVTASEPTSDELPDLGAFQTVFRALADYQPDTRLRHLPINQSQLTPDTPTHDTHMLSMPLAADSISGLSISLPESAYSDGPEGSTVWSRPPIAHYLRSISSARTAESTAHTRSQAESQSSISSSSRHSHTQDSQSQPISRTQTRSSFLSSTTGIAENSANSNATASNASTAGATAASASNSTSRSVSRTMTSDSNMTVTIHTINTDTPNTHTNAIASPSAADLTPSISTSAPASVSMSLSGGATHTTPVIPSGFSSGSETEGELEPANFTTSGQSDNDLEIELDGELDGDVDPTLHLSGADHPSLGHFSEPFQFLAAERARLAAAAAAAQERTTTATGASGGFSAAEHHSSTSDGAWKYNLEPRRGRKRRRKKRLVAALAEAGAGGVAAVLSTPPRILSRRRVDGGGTAKEKEEEEALSSNVHREATSGADTGEGGEGGRGDKAGDGVSADEDGAQKHSRSRTRAKRSPSPPATAAPHRTRSTKRDTRRAALANAVAASANPAPGASAQLKHSKSTPVFTLSSALPPDPQILRLRCLAHKLRLRFPEDDAGITSLLTDDFGSVSGSRDGSGKGSGGETSDCVSSSDPDPRGPPPKKGDTLIHVFIDHSNILIGLLMYLKRHARRLPLPPRTNKRMSHAALALLLERGRPITRRCLVTSSPLYQPMDSAKQLGYEVRVYARVPDSGDGQDRARKGTQGHARRTSKGNGDTSTESDRSTGNAGGSTSTVQAASSSLAGAGAQGGTTSTIAATAAAAGAGTASPNRVRYREQGVDELLQLKLHQAIADVDVPPPGATIVLATGDGNMGQFSDDGFLGPVRTALKKGWRVELVAWEEGLSRAWKREFGGAEWAGRFKVIRLEEFGEDLMEVEGEGGWA</sequence>
<feature type="region of interest" description="Disordered" evidence="1">
    <location>
        <begin position="200"/>
        <end position="373"/>
    </location>
</feature>
<feature type="compositionally biased region" description="Polar residues" evidence="1">
    <location>
        <begin position="234"/>
        <end position="251"/>
    </location>
</feature>
<feature type="compositionally biased region" description="Polar residues" evidence="1">
    <location>
        <begin position="200"/>
        <end position="209"/>
    </location>
</feature>
<feature type="region of interest" description="Disordered" evidence="1">
    <location>
        <begin position="653"/>
        <end position="696"/>
    </location>
</feature>
<dbReference type="OrthoDB" id="5590473at2759"/>
<organism evidence="2 3">
    <name type="scientific">Coniophora puteana (strain RWD-64-598)</name>
    <name type="common">Brown rot fungus</name>
    <dbReference type="NCBI Taxonomy" id="741705"/>
    <lineage>
        <taxon>Eukaryota</taxon>
        <taxon>Fungi</taxon>
        <taxon>Dikarya</taxon>
        <taxon>Basidiomycota</taxon>
        <taxon>Agaricomycotina</taxon>
        <taxon>Agaricomycetes</taxon>
        <taxon>Agaricomycetidae</taxon>
        <taxon>Boletales</taxon>
        <taxon>Coniophorineae</taxon>
        <taxon>Coniophoraceae</taxon>
        <taxon>Coniophora</taxon>
    </lineage>
</organism>
<feature type="compositionally biased region" description="Basic residues" evidence="1">
    <location>
        <begin position="790"/>
        <end position="800"/>
    </location>
</feature>
<name>A0A5M3M981_CONPW</name>
<feature type="compositionally biased region" description="Low complexity" evidence="1">
    <location>
        <begin position="655"/>
        <end position="664"/>
    </location>
</feature>
<dbReference type="KEGG" id="cput:CONPUDRAFT_169058"/>
<feature type="compositionally biased region" description="Low complexity" evidence="1">
    <location>
        <begin position="674"/>
        <end position="683"/>
    </location>
</feature>
<evidence type="ECO:0000313" key="2">
    <source>
        <dbReference type="EMBL" id="EIW75778.1"/>
    </source>
</evidence>
<feature type="compositionally biased region" description="Low complexity" evidence="1">
    <location>
        <begin position="211"/>
        <end position="233"/>
    </location>
</feature>
<dbReference type="OMA" id="TMEPPEI"/>